<dbReference type="EMBL" id="UFXS01000002">
    <property type="protein sequence ID" value="STE54799.1"/>
    <property type="molecule type" value="Genomic_DNA"/>
</dbReference>
<dbReference type="InterPro" id="IPR047767">
    <property type="entry name" value="PSP1-like"/>
</dbReference>
<feature type="compositionally biased region" description="Basic residues" evidence="1">
    <location>
        <begin position="364"/>
        <end position="373"/>
    </location>
</feature>
<accession>A0A376J4X1</accession>
<feature type="compositionally biased region" description="Basic and acidic residues" evidence="1">
    <location>
        <begin position="399"/>
        <end position="414"/>
    </location>
</feature>
<dbReference type="PROSITE" id="PS51411">
    <property type="entry name" value="PSP1_C"/>
    <property type="match status" value="1"/>
</dbReference>
<dbReference type="NCBIfam" id="NF041131">
    <property type="entry name" value="RicT_YaaT_fam"/>
    <property type="match status" value="1"/>
</dbReference>
<feature type="compositionally biased region" description="Basic and acidic residues" evidence="1">
    <location>
        <begin position="518"/>
        <end position="527"/>
    </location>
</feature>
<dbReference type="AlphaFoldDB" id="A0A376J4X1"/>
<feature type="compositionally biased region" description="Polar residues" evidence="1">
    <location>
        <begin position="385"/>
        <end position="398"/>
    </location>
</feature>
<organism evidence="3 4">
    <name type="scientific">Empedobacter falsenii</name>
    <dbReference type="NCBI Taxonomy" id="343874"/>
    <lineage>
        <taxon>Bacteria</taxon>
        <taxon>Pseudomonadati</taxon>
        <taxon>Bacteroidota</taxon>
        <taxon>Flavobacteriia</taxon>
        <taxon>Flavobacteriales</taxon>
        <taxon>Weeksellaceae</taxon>
        <taxon>Empedobacter</taxon>
    </lineage>
</organism>
<gene>
    <name evidence="3" type="primary">tpl_2</name>
    <name evidence="3" type="ORF">NCTC13456_03510</name>
</gene>
<feature type="compositionally biased region" description="Low complexity" evidence="1">
    <location>
        <begin position="415"/>
        <end position="475"/>
    </location>
</feature>
<proteinExistence type="predicted"/>
<evidence type="ECO:0000313" key="3">
    <source>
        <dbReference type="EMBL" id="STE54799.1"/>
    </source>
</evidence>
<sequence length="557" mass="63622">MGCGSCGTSNGLPKGCNNNGACGTDGCGKLSVFDWLSNMQLPNGQEKFNFVEVRFKNDRKFYYKNENNISLNIGDVIAVEGTPGHDIGVVTLTGELVRIQMKKKNLSWTTEDVKKVYRKANQKDIETWVEFRDREKQTMVDSRIMAKNLNLEMKICDVEYQGDGAKVTFYYTAEGRVDFRQLIKEYAGKFGVRIEMKQIGYRQEAAKVGGIGSCGRELCCSTWLTDFRSVSTAAARYQQLSINSQKLAGQCGKLKCCLNFELDSYLDALNSFPSMESRFETEKGWAHCVKIDVFKKEMWFAYDKGGIVWYKFSVDDIQEFLAITAKGLKTEPLEDLAKNVEESKPDFTDVIGEDSLERFERKEKQNKKRKRIKNNQNSGNEKVAANTNNLKPQMAKQKQPNEAKDKANRPENKQGKNPNQSKKNNQNRPIKNSNPNQNQQQQNQPKEKQQPTQAKEQQAQPNTDQQKPQGNNRNRNQQKRKPNNPSNNSQQNNQTNQANQSTQQPKKQPQQNNQNAEQKPKTKDENHTNNSQPNPNKSKNRSKKRFNRGPKPNDTQQ</sequence>
<dbReference type="PANTHER" id="PTHR43830:SF3">
    <property type="entry name" value="PROTEIN PSP1"/>
    <property type="match status" value="1"/>
</dbReference>
<feature type="domain" description="PSP1 C-terminal" evidence="2">
    <location>
        <begin position="114"/>
        <end position="199"/>
    </location>
</feature>
<dbReference type="STRING" id="343874.GCA_000805695_02221"/>
<dbReference type="PANTHER" id="PTHR43830">
    <property type="entry name" value="PROTEIN PSP1"/>
    <property type="match status" value="1"/>
</dbReference>
<evidence type="ECO:0000256" key="1">
    <source>
        <dbReference type="SAM" id="MobiDB-lite"/>
    </source>
</evidence>
<dbReference type="Pfam" id="PF04468">
    <property type="entry name" value="PSP1"/>
    <property type="match status" value="1"/>
</dbReference>
<dbReference type="GO" id="GO:0005737">
    <property type="term" value="C:cytoplasm"/>
    <property type="evidence" value="ECO:0007669"/>
    <property type="project" value="TreeGrafter"/>
</dbReference>
<dbReference type="InterPro" id="IPR007557">
    <property type="entry name" value="PSP1_C"/>
</dbReference>
<reference evidence="3 4" key="1">
    <citation type="submission" date="2018-06" db="EMBL/GenBank/DDBJ databases">
        <authorList>
            <consortium name="Pathogen Informatics"/>
            <person name="Doyle S."/>
        </authorList>
    </citation>
    <scope>NUCLEOTIDE SEQUENCE [LARGE SCALE GENOMIC DNA]</scope>
    <source>
        <strain evidence="3 4">NCTC13456</strain>
    </source>
</reference>
<name>A0A376J4X1_9FLAO</name>
<feature type="compositionally biased region" description="Basic residues" evidence="1">
    <location>
        <begin position="538"/>
        <end position="548"/>
    </location>
</feature>
<protein>
    <submittedName>
        <fullName evidence="3">DNA polymerase sigma</fullName>
    </submittedName>
</protein>
<evidence type="ECO:0000313" key="4">
    <source>
        <dbReference type="Proteomes" id="UP000254737"/>
    </source>
</evidence>
<evidence type="ECO:0000259" key="2">
    <source>
        <dbReference type="PROSITE" id="PS51411"/>
    </source>
</evidence>
<dbReference type="Proteomes" id="UP000254737">
    <property type="component" value="Unassembled WGS sequence"/>
</dbReference>
<feature type="compositionally biased region" description="Low complexity" evidence="1">
    <location>
        <begin position="483"/>
        <end position="517"/>
    </location>
</feature>
<feature type="region of interest" description="Disordered" evidence="1">
    <location>
        <begin position="358"/>
        <end position="557"/>
    </location>
</feature>
<dbReference type="RefSeq" id="WP_115002236.1">
    <property type="nucleotide sequence ID" value="NZ_UFXS01000002.1"/>
</dbReference>